<dbReference type="AlphaFoldDB" id="A0A0R1UAJ2"/>
<reference evidence="2 3" key="1">
    <citation type="journal article" date="2015" name="Genome Announc.">
        <title>Expanding the biotechnology potential of lactobacilli through comparative genomics of 213 strains and associated genera.</title>
        <authorList>
            <person name="Sun Z."/>
            <person name="Harris H.M."/>
            <person name="McCann A."/>
            <person name="Guo C."/>
            <person name="Argimon S."/>
            <person name="Zhang W."/>
            <person name="Yang X."/>
            <person name="Jeffery I.B."/>
            <person name="Cooney J.C."/>
            <person name="Kagawa T.F."/>
            <person name="Liu W."/>
            <person name="Song Y."/>
            <person name="Salvetti E."/>
            <person name="Wrobel A."/>
            <person name="Rasinkangas P."/>
            <person name="Parkhill J."/>
            <person name="Rea M.C."/>
            <person name="O'Sullivan O."/>
            <person name="Ritari J."/>
            <person name="Douillard F.P."/>
            <person name="Paul Ross R."/>
            <person name="Yang R."/>
            <person name="Briner A.E."/>
            <person name="Felis G.E."/>
            <person name="de Vos W.M."/>
            <person name="Barrangou R."/>
            <person name="Klaenhammer T.R."/>
            <person name="Caufield P.W."/>
            <person name="Cui Y."/>
            <person name="Zhang H."/>
            <person name="O'Toole P.W."/>
        </authorList>
    </citation>
    <scope>NUCLEOTIDE SEQUENCE [LARGE SCALE GENOMIC DNA]</scope>
    <source>
        <strain evidence="2 3">DSM 15946</strain>
    </source>
</reference>
<gene>
    <name evidence="2" type="ORF">FC43_GL001373</name>
</gene>
<comment type="caution">
    <text evidence="2">The sequence shown here is derived from an EMBL/GenBank/DDBJ whole genome shotgun (WGS) entry which is preliminary data.</text>
</comment>
<proteinExistence type="predicted"/>
<evidence type="ECO:0000256" key="1">
    <source>
        <dbReference type="SAM" id="Phobius"/>
    </source>
</evidence>
<dbReference type="Proteomes" id="UP000050816">
    <property type="component" value="Unassembled WGS sequence"/>
</dbReference>
<keyword evidence="1" id="KW-0812">Transmembrane</keyword>
<dbReference type="EMBL" id="AZFK01000030">
    <property type="protein sequence ID" value="KRL90367.1"/>
    <property type="molecule type" value="Genomic_DNA"/>
</dbReference>
<evidence type="ECO:0000313" key="3">
    <source>
        <dbReference type="Proteomes" id="UP000050816"/>
    </source>
</evidence>
<organism evidence="2 3">
    <name type="scientific">Limosilactobacillus ingluviei DSM 15946</name>
    <dbReference type="NCBI Taxonomy" id="1423760"/>
    <lineage>
        <taxon>Bacteria</taxon>
        <taxon>Bacillati</taxon>
        <taxon>Bacillota</taxon>
        <taxon>Bacilli</taxon>
        <taxon>Lactobacillales</taxon>
        <taxon>Lactobacillaceae</taxon>
        <taxon>Limosilactobacillus</taxon>
    </lineage>
</organism>
<keyword evidence="1" id="KW-1133">Transmembrane helix</keyword>
<name>A0A0R1UAJ2_9LACO</name>
<accession>A0A0R1UAJ2</accession>
<feature type="transmembrane region" description="Helical" evidence="1">
    <location>
        <begin position="28"/>
        <end position="49"/>
    </location>
</feature>
<sequence>MPKPLAAKALVVAAPAYGNVFSSLLISPLATSEAILIHVCCFAFNFSFFA</sequence>
<evidence type="ECO:0000313" key="2">
    <source>
        <dbReference type="EMBL" id="KRL90367.1"/>
    </source>
</evidence>
<protein>
    <submittedName>
        <fullName evidence="2">Uncharacterized protein</fullName>
    </submittedName>
</protein>
<keyword evidence="1" id="KW-0472">Membrane</keyword>
<dbReference type="PATRIC" id="fig|1423760.3.peg.1441"/>